<dbReference type="Gene3D" id="1.10.287.1060">
    <property type="entry name" value="ESAT-6-like"/>
    <property type="match status" value="1"/>
</dbReference>
<organism evidence="5">
    <name type="scientific">Streptomyces tendae</name>
    <dbReference type="NCBI Taxonomy" id="1932"/>
    <lineage>
        <taxon>Bacteria</taxon>
        <taxon>Bacillati</taxon>
        <taxon>Actinomycetota</taxon>
        <taxon>Actinomycetes</taxon>
        <taxon>Kitasatosporales</taxon>
        <taxon>Streptomycetaceae</taxon>
        <taxon>Streptomyces</taxon>
    </lineage>
</organism>
<evidence type="ECO:0000259" key="3">
    <source>
        <dbReference type="Pfam" id="PF25023"/>
    </source>
</evidence>
<sequence>MVDLNPLHYINKFNHMFGDTVADGLEFLGITDPAVDPDGIRELAKKWRALAKGLDDAAEAARKSLADVEWEGKAAKALHKRAKSARKQATEMADSLREGAKALDDFADKAHELLSEIGVILAEIAELELAGLALSVLTGGTAAVVSTLLAGSRAAKVVALVARIEQEGTVLASAIRGVMEVIRAVERALKTLKEIRGVAAAGKMAKEGMKFSAFDTLLRDPEAFKDPEKLAGILTEGALLGVGFGALGKALGKGLKALKPADLAKLSKGLKLNCATFERLRLNPGFNKLPASIRNEIKKFVRDPIDVATGDMVLTRTDVSLPGVLPLVLERTHLSSYRWGGWFGPSWASTLDQRVQADGEGFVYAAADGARLRFPFPAQETDDVVSPDTPGSRLSLSWDDETDGAVRITDPGTGVVYVFYGPVAAAGDEAVDLPLRSVRDRNGNRITVVYEGADIPTALVHSGGYHIAVDHDPTFSRVTGLRLLDPRSLDRPGVTLLTFGYDGAGHLIEETNSSGLSLRYTYDTEGRVTSWTDRNATTYWYTYDGRGRVVTTGGTGDFLASALSYDSGTRTTRVIDSRGHVRVYEHNEALRLIRETDPLGNVTTQEWDEHLRLVAVADPLGAERRYVYDERGNVTRVIRPDGSELSSEYDAHGLPVVVTGPDGATWYQEYNGHGDRVAVTDPVGATTRFTYNSSGHLTSVTDALGNRTQVRCNNAGLPVEITDPLGGRTRYNRDAFGRLSAFTDPVGNVTRQEWTPEGKLSRRVLADGSDECWEYDAEGNCTSHRSATGALTRFEYGPFDLMTARTGPDGARHAFGYDTELRLIEVANSQGLRWNYVHDAVGQLVSESDFDGRVVSYTYDRAGRLASSTNALGQTTRFERNILGLVVRKVAPDRSTDYTYTRAGRIASAVTADSALLVSYDPAGRVLSETVDGRVITYEYDPLGRRTKRVTPMGAVSRWNYDAAGRRAGLITGGGHRVTFDYDAAGRELGRVIGGSAIAQSFDGLGRLTCQTVQDAAGETVQSRRYTYRADGYPTRVVDRLAGVRDFELDVIGRVTAVRAEDWAERYAYDEAGNQTDAEWPAVHAAHEATGSRSYSGTRITGAGSIRYEHDGAGRITLRQKTRLSRKPDTWRYEWDTEDRLVSVTAPDGTKWRYLYDALGRRVAKLRLTADGVGVAERTEFTWDGAVLCEETTVGASLPRPVTLTWDHQGLHPIAQTERVGADSLTPDEIDSRFFAIVTDLVGTPTELLDAAGGVAWRTRATVWGKTAWTADGTAYTPLRFPGQYFDPETGLHHNYHRMYDPESGRYLTPDPLGLAPAPNPSTYVHNPHTGTDPLGLAPRCEETIPGFRKQTDHPLSKRIHIGEDGKVTITGKGALYVNLSGDAGHTVRFRGEGGQIVEFQISAEFREKIRRTAVPQEEPGLGFSKAEWKQMKRICPEISDPTMGDDLYGIPSGMLNEFREEVAKYPGRIVQEG</sequence>
<feature type="domain" description="DUF6531" evidence="2">
    <location>
        <begin position="303"/>
        <end position="374"/>
    </location>
</feature>
<evidence type="ECO:0008006" key="6">
    <source>
        <dbReference type="Google" id="ProtNLM"/>
    </source>
</evidence>
<evidence type="ECO:0000313" key="5">
    <source>
        <dbReference type="EMBL" id="NEV88111.1"/>
    </source>
</evidence>
<dbReference type="InterPro" id="IPR057746">
    <property type="entry name" value="CpnT-like_N"/>
</dbReference>
<protein>
    <recommendedName>
        <fullName evidence="6">RHS repeat protein</fullName>
    </recommendedName>
</protein>
<dbReference type="PANTHER" id="PTHR32305:SF15">
    <property type="entry name" value="PROTEIN RHSA-RELATED"/>
    <property type="match status" value="1"/>
</dbReference>
<dbReference type="InterPro" id="IPR006530">
    <property type="entry name" value="YD"/>
</dbReference>
<accession>A0A6B3QP39</accession>
<dbReference type="InterPro" id="IPR050708">
    <property type="entry name" value="T6SS_VgrG/RHS"/>
</dbReference>
<dbReference type="InterPro" id="IPR022385">
    <property type="entry name" value="Rhs_assc_core"/>
</dbReference>
<dbReference type="Gene3D" id="2.180.10.10">
    <property type="entry name" value="RHS repeat-associated core"/>
    <property type="match status" value="3"/>
</dbReference>
<dbReference type="NCBIfam" id="TIGR01643">
    <property type="entry name" value="YD_repeat_2x"/>
    <property type="match status" value="13"/>
</dbReference>
<evidence type="ECO:0000256" key="1">
    <source>
        <dbReference type="ARBA" id="ARBA00022737"/>
    </source>
</evidence>
<gene>
    <name evidence="5" type="ORF">GUR47_15735</name>
</gene>
<dbReference type="Pfam" id="PF05593">
    <property type="entry name" value="RHS_repeat"/>
    <property type="match status" value="8"/>
</dbReference>
<dbReference type="InterPro" id="IPR056823">
    <property type="entry name" value="TEN-like_YD-shell"/>
</dbReference>
<name>A0A6B3QP39_STRTE</name>
<evidence type="ECO:0000259" key="2">
    <source>
        <dbReference type="Pfam" id="PF20148"/>
    </source>
</evidence>
<evidence type="ECO:0000259" key="4">
    <source>
        <dbReference type="Pfam" id="PF25547"/>
    </source>
</evidence>
<dbReference type="Pfam" id="PF20148">
    <property type="entry name" value="DUF6531"/>
    <property type="match status" value="1"/>
</dbReference>
<feature type="domain" description="Teneurin-like YD-shell" evidence="3">
    <location>
        <begin position="1233"/>
        <end position="1311"/>
    </location>
</feature>
<dbReference type="NCBIfam" id="TIGR03696">
    <property type="entry name" value="Rhs_assc_core"/>
    <property type="match status" value="1"/>
</dbReference>
<comment type="caution">
    <text evidence="5">The sequence shown here is derived from an EMBL/GenBank/DDBJ whole genome shotgun (WGS) entry which is preliminary data.</text>
</comment>
<dbReference type="InterPro" id="IPR031325">
    <property type="entry name" value="RHS_repeat"/>
</dbReference>
<proteinExistence type="predicted"/>
<dbReference type="Pfam" id="PF25023">
    <property type="entry name" value="TEN_YD-shell"/>
    <property type="match status" value="1"/>
</dbReference>
<keyword evidence="1" id="KW-0677">Repeat</keyword>
<dbReference type="PANTHER" id="PTHR32305">
    <property type="match status" value="1"/>
</dbReference>
<feature type="domain" description="Outer membrane channel protein CpnT-like N-terminal" evidence="4">
    <location>
        <begin position="33"/>
        <end position="155"/>
    </location>
</feature>
<dbReference type="InterPro" id="IPR045351">
    <property type="entry name" value="DUF6531"/>
</dbReference>
<dbReference type="EMBL" id="JAAIFS010000003">
    <property type="protein sequence ID" value="NEV88111.1"/>
    <property type="molecule type" value="Genomic_DNA"/>
</dbReference>
<dbReference type="RefSeq" id="WP_164458801.1">
    <property type="nucleotide sequence ID" value="NZ_JAAIFS010000003.1"/>
</dbReference>
<dbReference type="Pfam" id="PF25547">
    <property type="entry name" value="WXG100_2"/>
    <property type="match status" value="1"/>
</dbReference>
<reference evidence="5" key="1">
    <citation type="journal article" date="2020" name="Microorganisms">
        <title>Isolation, Genomic and Metabolomic Characterization of Streptomyces tendae VITAKN with Quorum Sensing Inhibitory Activity from Southern India.</title>
        <authorList>
            <person name="Ishaque N.M."/>
            <person name="Burgsdorf I."/>
            <person name="Limlingan Malit J.J."/>
            <person name="Saha S."/>
            <person name="Teta R."/>
            <person name="Ewe D."/>
            <person name="Kannabiran K."/>
            <person name="Hrouzek P."/>
            <person name="Steindler L."/>
            <person name="Costantino V."/>
            <person name="Saurav K."/>
        </authorList>
    </citation>
    <scope>NUCLEOTIDE SEQUENCE</scope>
    <source>
        <strain evidence="5">VITAKN</strain>
    </source>
</reference>